<organism evidence="2 3">
    <name type="scientific">Gordonia hydrophobica</name>
    <dbReference type="NCBI Taxonomy" id="40516"/>
    <lineage>
        <taxon>Bacteria</taxon>
        <taxon>Bacillati</taxon>
        <taxon>Actinomycetota</taxon>
        <taxon>Actinomycetes</taxon>
        <taxon>Mycobacteriales</taxon>
        <taxon>Gordoniaceae</taxon>
        <taxon>Gordonia</taxon>
    </lineage>
</organism>
<evidence type="ECO:0000256" key="1">
    <source>
        <dbReference type="SAM" id="MobiDB-lite"/>
    </source>
</evidence>
<evidence type="ECO:0000313" key="3">
    <source>
        <dbReference type="Proteomes" id="UP001479933"/>
    </source>
</evidence>
<evidence type="ECO:0000313" key="2">
    <source>
        <dbReference type="EMBL" id="WYY05654.1"/>
    </source>
</evidence>
<reference evidence="2 3" key="1">
    <citation type="journal article" date="2023" name="Virus Evol.">
        <title>Computational host range prediction-The good, the bad, and the ugly.</title>
        <authorList>
            <person name="Howell A.A."/>
            <person name="Versoza C.J."/>
            <person name="Pfeifer S.P."/>
        </authorList>
    </citation>
    <scope>NUCLEOTIDE SEQUENCE [LARGE SCALE GENOMIC DNA]</scope>
    <source>
        <strain evidence="2 3">1610/1b</strain>
    </source>
</reference>
<sequence length="56" mass="6210">MVYLFLVLIVFAAAYLSWRIVQTRPGADGGDAPTQRPPAPRGPDDDPDFLRSLDNH</sequence>
<name>A0ABZ2TZ35_9ACTN</name>
<dbReference type="RefSeq" id="WP_169802426.1">
    <property type="nucleotide sequence ID" value="NZ_CP136137.1"/>
</dbReference>
<protein>
    <submittedName>
        <fullName evidence="2">Uncharacterized protein</fullName>
    </submittedName>
</protein>
<gene>
    <name evidence="2" type="ORF">RVF87_11175</name>
</gene>
<proteinExistence type="predicted"/>
<dbReference type="EMBL" id="CP136137">
    <property type="protein sequence ID" value="WYY05654.1"/>
    <property type="molecule type" value="Genomic_DNA"/>
</dbReference>
<dbReference type="Proteomes" id="UP001479933">
    <property type="component" value="Chromosome"/>
</dbReference>
<keyword evidence="3" id="KW-1185">Reference proteome</keyword>
<feature type="compositionally biased region" description="Basic and acidic residues" evidence="1">
    <location>
        <begin position="42"/>
        <end position="56"/>
    </location>
</feature>
<accession>A0ABZ2TZ35</accession>
<feature type="region of interest" description="Disordered" evidence="1">
    <location>
        <begin position="24"/>
        <end position="56"/>
    </location>
</feature>